<keyword evidence="2" id="KW-1185">Reference proteome</keyword>
<proteinExistence type="predicted"/>
<name>A0A3S4ZZK1_9PLAT</name>
<protein>
    <submittedName>
        <fullName evidence="1">Uncharacterized protein</fullName>
    </submittedName>
</protein>
<sequence>MHNHRQFRIASEQDIGSAESEFWCMWYNHNSPMNSSCTILLESLAPDKTRITPGTSNYHAFCNTQVPTSRPQRVDRLDTEV</sequence>
<evidence type="ECO:0000313" key="2">
    <source>
        <dbReference type="Proteomes" id="UP000784294"/>
    </source>
</evidence>
<organism evidence="1 2">
    <name type="scientific">Protopolystoma xenopodis</name>
    <dbReference type="NCBI Taxonomy" id="117903"/>
    <lineage>
        <taxon>Eukaryota</taxon>
        <taxon>Metazoa</taxon>
        <taxon>Spiralia</taxon>
        <taxon>Lophotrochozoa</taxon>
        <taxon>Platyhelminthes</taxon>
        <taxon>Monogenea</taxon>
        <taxon>Polyopisthocotylea</taxon>
        <taxon>Polystomatidea</taxon>
        <taxon>Polystomatidae</taxon>
        <taxon>Protopolystoma</taxon>
    </lineage>
</organism>
<dbReference type="AlphaFoldDB" id="A0A3S4ZZK1"/>
<gene>
    <name evidence="1" type="ORF">PXEA_LOCUS9310</name>
</gene>
<dbReference type="Proteomes" id="UP000784294">
    <property type="component" value="Unassembled WGS sequence"/>
</dbReference>
<accession>A0A3S4ZZK1</accession>
<dbReference type="EMBL" id="CAAALY010026252">
    <property type="protein sequence ID" value="VEL15870.1"/>
    <property type="molecule type" value="Genomic_DNA"/>
</dbReference>
<evidence type="ECO:0000313" key="1">
    <source>
        <dbReference type="EMBL" id="VEL15870.1"/>
    </source>
</evidence>
<comment type="caution">
    <text evidence="1">The sequence shown here is derived from an EMBL/GenBank/DDBJ whole genome shotgun (WGS) entry which is preliminary data.</text>
</comment>
<reference evidence="1" key="1">
    <citation type="submission" date="2018-11" db="EMBL/GenBank/DDBJ databases">
        <authorList>
            <consortium name="Pathogen Informatics"/>
        </authorList>
    </citation>
    <scope>NUCLEOTIDE SEQUENCE</scope>
</reference>